<keyword evidence="4" id="KW-1003">Cell membrane</keyword>
<sequence>MTGPVSPTTSPPPRPPLALLIAMVMVGPVSIDIFLPSLPDMTRVFATDVSHVQLTMSIFIGGFALSQLILGPLSDRYGRRPVLLTGIILYLIASLASLAARSIETLILARLVQSFGACAGPVLSRAIVRDAYPRDQAARTLAMMASVFTIAPAVAPIFGGWLHTLFDWRANFVVMAVFGVVLFLGVWRWLAETNLHPDRHALKLSRMLGTYALLMGRRSFLGYTLTVSFVFAGMFCFVSIGSFVLIDVLGVRPEHFGFCFALVIIGLLSGNVITARLGHRFGMARMIGAGVVIGVLSGTILGGLALAHIQTIAAILAPMTGVFLAAGLVLPNATAAAIAPHGRIAGSASALLGFIQMAVAAGAGWMVGRLHDGTTLPMALTIALMLFIGAASFALLSDRKGGKRPESIG</sequence>
<dbReference type="Proteomes" id="UP000233293">
    <property type="component" value="Unassembled WGS sequence"/>
</dbReference>
<feature type="transmembrane region" description="Helical" evidence="8">
    <location>
        <begin position="168"/>
        <end position="190"/>
    </location>
</feature>
<organism evidence="10 11">
    <name type="scientific">Telmatospirillum siberiense</name>
    <dbReference type="NCBI Taxonomy" id="382514"/>
    <lineage>
        <taxon>Bacteria</taxon>
        <taxon>Pseudomonadati</taxon>
        <taxon>Pseudomonadota</taxon>
        <taxon>Alphaproteobacteria</taxon>
        <taxon>Rhodospirillales</taxon>
        <taxon>Rhodospirillaceae</taxon>
        <taxon>Telmatospirillum</taxon>
    </lineage>
</organism>
<dbReference type="PANTHER" id="PTHR43124:SF3">
    <property type="entry name" value="CHLORAMPHENICOL EFFLUX PUMP RV0191"/>
    <property type="match status" value="1"/>
</dbReference>
<dbReference type="EMBL" id="PIUM01000021">
    <property type="protein sequence ID" value="PKU23376.1"/>
    <property type="molecule type" value="Genomic_DNA"/>
</dbReference>
<keyword evidence="11" id="KW-1185">Reference proteome</keyword>
<feature type="transmembrane region" description="Helical" evidence="8">
    <location>
        <begin position="255"/>
        <end position="274"/>
    </location>
</feature>
<dbReference type="OrthoDB" id="9800416at2"/>
<evidence type="ECO:0000256" key="1">
    <source>
        <dbReference type="ARBA" id="ARBA00004651"/>
    </source>
</evidence>
<dbReference type="AlphaFoldDB" id="A0A2N3PSM5"/>
<evidence type="ECO:0000256" key="6">
    <source>
        <dbReference type="ARBA" id="ARBA00022989"/>
    </source>
</evidence>
<evidence type="ECO:0000256" key="7">
    <source>
        <dbReference type="ARBA" id="ARBA00023136"/>
    </source>
</evidence>
<dbReference type="RefSeq" id="WP_101251866.1">
    <property type="nucleotide sequence ID" value="NZ_PIUM01000021.1"/>
</dbReference>
<evidence type="ECO:0000256" key="5">
    <source>
        <dbReference type="ARBA" id="ARBA00022692"/>
    </source>
</evidence>
<gene>
    <name evidence="10" type="ORF">CWS72_17265</name>
</gene>
<dbReference type="PANTHER" id="PTHR43124">
    <property type="entry name" value="PURINE EFFLUX PUMP PBUE"/>
    <property type="match status" value="1"/>
</dbReference>
<comment type="subcellular location">
    <subcellularLocation>
        <location evidence="8">Cell inner membrane</location>
        <topology evidence="8">Multi-pass membrane protein</topology>
    </subcellularLocation>
    <subcellularLocation>
        <location evidence="1">Cell membrane</location>
        <topology evidence="1">Multi-pass membrane protein</topology>
    </subcellularLocation>
</comment>
<keyword evidence="6 8" id="KW-1133">Transmembrane helix</keyword>
<accession>A0A2N3PSM5</accession>
<dbReference type="InterPro" id="IPR050189">
    <property type="entry name" value="MFS_Efflux_Transporters"/>
</dbReference>
<dbReference type="GO" id="GO:0042910">
    <property type="term" value="F:xenobiotic transmembrane transporter activity"/>
    <property type="evidence" value="ECO:0007669"/>
    <property type="project" value="InterPro"/>
</dbReference>
<evidence type="ECO:0000256" key="2">
    <source>
        <dbReference type="ARBA" id="ARBA00006236"/>
    </source>
</evidence>
<feature type="transmembrane region" description="Helical" evidence="8">
    <location>
        <begin position="220"/>
        <end position="249"/>
    </location>
</feature>
<dbReference type="SUPFAM" id="SSF103473">
    <property type="entry name" value="MFS general substrate transporter"/>
    <property type="match status" value="1"/>
</dbReference>
<keyword evidence="3 8" id="KW-0813">Transport</keyword>
<dbReference type="PROSITE" id="PS50850">
    <property type="entry name" value="MFS"/>
    <property type="match status" value="1"/>
</dbReference>
<feature type="transmembrane region" description="Helical" evidence="8">
    <location>
        <begin position="140"/>
        <end position="162"/>
    </location>
</feature>
<evidence type="ECO:0000313" key="11">
    <source>
        <dbReference type="Proteomes" id="UP000233293"/>
    </source>
</evidence>
<feature type="transmembrane region" description="Helical" evidence="8">
    <location>
        <begin position="17"/>
        <end position="38"/>
    </location>
</feature>
<evidence type="ECO:0000259" key="9">
    <source>
        <dbReference type="PROSITE" id="PS50850"/>
    </source>
</evidence>
<dbReference type="InterPro" id="IPR011701">
    <property type="entry name" value="MFS"/>
</dbReference>
<feature type="transmembrane region" description="Helical" evidence="8">
    <location>
        <begin position="286"/>
        <end position="309"/>
    </location>
</feature>
<dbReference type="PROSITE" id="PS00216">
    <property type="entry name" value="SUGAR_TRANSPORT_1"/>
    <property type="match status" value="1"/>
</dbReference>
<dbReference type="GO" id="GO:0005886">
    <property type="term" value="C:plasma membrane"/>
    <property type="evidence" value="ECO:0007669"/>
    <property type="project" value="UniProtKB-SubCell"/>
</dbReference>
<feature type="domain" description="Major facilitator superfamily (MFS) profile" evidence="9">
    <location>
        <begin position="16"/>
        <end position="401"/>
    </location>
</feature>
<comment type="caution">
    <text evidence="10">The sequence shown here is derived from an EMBL/GenBank/DDBJ whole genome shotgun (WGS) entry which is preliminary data.</text>
</comment>
<feature type="transmembrane region" description="Helical" evidence="8">
    <location>
        <begin position="315"/>
        <end position="338"/>
    </location>
</feature>
<reference evidence="11" key="1">
    <citation type="submission" date="2017-12" db="EMBL/GenBank/DDBJ databases">
        <title>Draft genome sequence of Telmatospirillum siberiense 26-4b1T, an acidotolerant peatland alphaproteobacterium potentially involved in sulfur cycling.</title>
        <authorList>
            <person name="Hausmann B."/>
            <person name="Pjevac P."/>
            <person name="Schreck K."/>
            <person name="Herbold C.W."/>
            <person name="Daims H."/>
            <person name="Wagner M."/>
            <person name="Pester M."/>
            <person name="Loy A."/>
        </authorList>
    </citation>
    <scope>NUCLEOTIDE SEQUENCE [LARGE SCALE GENOMIC DNA]</scope>
    <source>
        <strain evidence="11">26-4b1</strain>
    </source>
</reference>
<dbReference type="InterPro" id="IPR005829">
    <property type="entry name" value="Sugar_transporter_CS"/>
</dbReference>
<feature type="transmembrane region" description="Helical" evidence="8">
    <location>
        <begin position="50"/>
        <end position="70"/>
    </location>
</feature>
<dbReference type="InterPro" id="IPR036259">
    <property type="entry name" value="MFS_trans_sf"/>
</dbReference>
<dbReference type="NCBIfam" id="TIGR00710">
    <property type="entry name" value="efflux_Bcr_CflA"/>
    <property type="match status" value="1"/>
</dbReference>
<keyword evidence="8" id="KW-0997">Cell inner membrane</keyword>
<evidence type="ECO:0000313" key="10">
    <source>
        <dbReference type="EMBL" id="PKU23376.1"/>
    </source>
</evidence>
<dbReference type="Gene3D" id="1.20.1720.10">
    <property type="entry name" value="Multidrug resistance protein D"/>
    <property type="match status" value="1"/>
</dbReference>
<dbReference type="InterPro" id="IPR004812">
    <property type="entry name" value="Efflux_drug-R_Bcr/CmlA"/>
</dbReference>
<feature type="transmembrane region" description="Helical" evidence="8">
    <location>
        <begin position="374"/>
        <end position="396"/>
    </location>
</feature>
<comment type="similarity">
    <text evidence="2 8">Belongs to the major facilitator superfamily. Bcr/CmlA family.</text>
</comment>
<comment type="caution">
    <text evidence="8">Lacks conserved residue(s) required for the propagation of feature annotation.</text>
</comment>
<keyword evidence="5 8" id="KW-0812">Transmembrane</keyword>
<feature type="transmembrane region" description="Helical" evidence="8">
    <location>
        <begin position="350"/>
        <end position="368"/>
    </location>
</feature>
<evidence type="ECO:0000256" key="4">
    <source>
        <dbReference type="ARBA" id="ARBA00022475"/>
    </source>
</evidence>
<feature type="transmembrane region" description="Helical" evidence="8">
    <location>
        <begin position="82"/>
        <end position="100"/>
    </location>
</feature>
<dbReference type="CDD" id="cd17320">
    <property type="entry name" value="MFS_MdfA_MDR_like"/>
    <property type="match status" value="1"/>
</dbReference>
<keyword evidence="7 8" id="KW-0472">Membrane</keyword>
<dbReference type="FunFam" id="1.20.1720.10:FF:000005">
    <property type="entry name" value="Bcr/CflA family efflux transporter"/>
    <property type="match status" value="1"/>
</dbReference>
<name>A0A2N3PSM5_9PROT</name>
<dbReference type="Pfam" id="PF07690">
    <property type="entry name" value="MFS_1"/>
    <property type="match status" value="1"/>
</dbReference>
<dbReference type="GO" id="GO:1990961">
    <property type="term" value="P:xenobiotic detoxification by transmembrane export across the plasma membrane"/>
    <property type="evidence" value="ECO:0007669"/>
    <property type="project" value="InterPro"/>
</dbReference>
<protein>
    <recommendedName>
        <fullName evidence="8">Bcr/CflA family efflux transporter</fullName>
    </recommendedName>
</protein>
<proteinExistence type="inferred from homology"/>
<evidence type="ECO:0000256" key="8">
    <source>
        <dbReference type="RuleBase" id="RU365088"/>
    </source>
</evidence>
<dbReference type="InterPro" id="IPR020846">
    <property type="entry name" value="MFS_dom"/>
</dbReference>
<evidence type="ECO:0000256" key="3">
    <source>
        <dbReference type="ARBA" id="ARBA00022448"/>
    </source>
</evidence>